<dbReference type="PANTHER" id="PTHR34773:SF1">
    <property type="entry name" value="FLAGELLAR SECRETION CHAPERONE FLIS"/>
    <property type="match status" value="1"/>
</dbReference>
<evidence type="ECO:0000313" key="6">
    <source>
        <dbReference type="EMBL" id="SDC67733.1"/>
    </source>
</evidence>
<dbReference type="SUPFAM" id="SSF101116">
    <property type="entry name" value="Flagellar export chaperone FliS"/>
    <property type="match status" value="1"/>
</dbReference>
<dbReference type="NCBIfam" id="TIGR00208">
    <property type="entry name" value="fliS"/>
    <property type="match status" value="1"/>
</dbReference>
<proteinExistence type="inferred from homology"/>
<name>A0A1G6NIN1_9GAMM</name>
<dbReference type="GO" id="GO:0005829">
    <property type="term" value="C:cytosol"/>
    <property type="evidence" value="ECO:0007669"/>
    <property type="project" value="UniProtKB-SubCell"/>
</dbReference>
<dbReference type="PANTHER" id="PTHR34773">
    <property type="entry name" value="FLAGELLAR SECRETION CHAPERONE FLIS"/>
    <property type="match status" value="1"/>
</dbReference>
<reference evidence="7" key="1">
    <citation type="submission" date="2016-10" db="EMBL/GenBank/DDBJ databases">
        <authorList>
            <person name="Varghese N."/>
            <person name="Submissions S."/>
        </authorList>
    </citation>
    <scope>NUCLEOTIDE SEQUENCE [LARGE SCALE GENOMIC DNA]</scope>
    <source>
        <strain evidence="7">DSM 26382</strain>
    </source>
</reference>
<dbReference type="EMBL" id="FMZQ01000005">
    <property type="protein sequence ID" value="SDC67733.1"/>
    <property type="molecule type" value="Genomic_DNA"/>
</dbReference>
<keyword evidence="5" id="KW-0143">Chaperone</keyword>
<gene>
    <name evidence="6" type="ORF">SAMN05216576_105145</name>
</gene>
<evidence type="ECO:0000256" key="5">
    <source>
        <dbReference type="ARBA" id="ARBA00023186"/>
    </source>
</evidence>
<dbReference type="Pfam" id="PF02561">
    <property type="entry name" value="FliS"/>
    <property type="match status" value="1"/>
</dbReference>
<comment type="subcellular location">
    <subcellularLocation>
        <location evidence="1">Cytoplasm</location>
        <location evidence="1">Cytosol</location>
    </subcellularLocation>
</comment>
<keyword evidence="7" id="KW-1185">Reference proteome</keyword>
<evidence type="ECO:0000313" key="7">
    <source>
        <dbReference type="Proteomes" id="UP000199467"/>
    </source>
</evidence>
<dbReference type="Proteomes" id="UP000199467">
    <property type="component" value="Unassembled WGS sequence"/>
</dbReference>
<evidence type="ECO:0000256" key="2">
    <source>
        <dbReference type="ARBA" id="ARBA00008787"/>
    </source>
</evidence>
<sequence length="125" mass="13708">MYAASALRQYQQVNTQAQLVEASPHRLIQMLLEGALDRLAQAQGAMMRGQVAEKGLLIGKAVKIVCGLREALNKEQGGQLAENLDGLYEYIVHQLTQANLKNDAQALQHVASLLREIKEGWDGIA</sequence>
<accession>A0A1G6NIN1</accession>
<dbReference type="AlphaFoldDB" id="A0A1G6NIN1"/>
<evidence type="ECO:0000256" key="3">
    <source>
        <dbReference type="ARBA" id="ARBA00022490"/>
    </source>
</evidence>
<keyword evidence="6" id="KW-0966">Cell projection</keyword>
<evidence type="ECO:0000256" key="4">
    <source>
        <dbReference type="ARBA" id="ARBA00022795"/>
    </source>
</evidence>
<dbReference type="GO" id="GO:0044780">
    <property type="term" value="P:bacterial-type flagellum assembly"/>
    <property type="evidence" value="ECO:0007669"/>
    <property type="project" value="InterPro"/>
</dbReference>
<dbReference type="RefSeq" id="WP_055986446.1">
    <property type="nucleotide sequence ID" value="NZ_FMZQ01000005.1"/>
</dbReference>
<keyword evidence="3" id="KW-0963">Cytoplasm</keyword>
<keyword evidence="6" id="KW-0969">Cilium</keyword>
<dbReference type="InterPro" id="IPR003713">
    <property type="entry name" value="FliS"/>
</dbReference>
<comment type="similarity">
    <text evidence="2">Belongs to the FliS family.</text>
</comment>
<dbReference type="PIRSF" id="PIRSF039090">
    <property type="entry name" value="Flis"/>
    <property type="match status" value="1"/>
</dbReference>
<evidence type="ECO:0000256" key="1">
    <source>
        <dbReference type="ARBA" id="ARBA00004514"/>
    </source>
</evidence>
<keyword evidence="4" id="KW-1005">Bacterial flagellum biogenesis</keyword>
<dbReference type="CDD" id="cd16098">
    <property type="entry name" value="FliS"/>
    <property type="match status" value="1"/>
</dbReference>
<dbReference type="GeneID" id="83642414"/>
<keyword evidence="6" id="KW-0282">Flagellum</keyword>
<dbReference type="Gene3D" id="1.20.120.340">
    <property type="entry name" value="Flagellar protein FliS"/>
    <property type="match status" value="1"/>
</dbReference>
<dbReference type="InterPro" id="IPR036584">
    <property type="entry name" value="FliS_sf"/>
</dbReference>
<organism evidence="6 7">
    <name type="scientific">Ectopseudomonas chengduensis</name>
    <dbReference type="NCBI Taxonomy" id="489632"/>
    <lineage>
        <taxon>Bacteria</taxon>
        <taxon>Pseudomonadati</taxon>
        <taxon>Pseudomonadota</taxon>
        <taxon>Gammaproteobacteria</taxon>
        <taxon>Pseudomonadales</taxon>
        <taxon>Pseudomonadaceae</taxon>
        <taxon>Ectopseudomonas</taxon>
    </lineage>
</organism>
<protein>
    <submittedName>
        <fullName evidence="6">Flagellar protein FliS</fullName>
    </submittedName>
</protein>
<dbReference type="GO" id="GO:0071973">
    <property type="term" value="P:bacterial-type flagellum-dependent cell motility"/>
    <property type="evidence" value="ECO:0007669"/>
    <property type="project" value="TreeGrafter"/>
</dbReference>